<name>A0A9R0ICT9_SPIOL</name>
<dbReference type="KEGG" id="soe:110786429"/>
<sequence length="119" mass="13870">MAYNHPYGNNYYGVEREVIRDGPCGAYAADYRVDEYGNRIYHHRNGLGNDVTEIVTDVIPGHLNHHHHHPRNGLGNVVTEVVTDVIPGHYHHQRHHPGFIQRREECIVDSAYDPYRRMY</sequence>
<dbReference type="AlphaFoldDB" id="A0A9R0ICT9"/>
<dbReference type="OrthoDB" id="1782526at2759"/>
<evidence type="ECO:0000313" key="2">
    <source>
        <dbReference type="RefSeq" id="XP_021846678.1"/>
    </source>
</evidence>
<protein>
    <submittedName>
        <fullName evidence="2">Uncharacterized protein</fullName>
    </submittedName>
</protein>
<evidence type="ECO:0000313" key="1">
    <source>
        <dbReference type="Proteomes" id="UP000813463"/>
    </source>
</evidence>
<reference evidence="2" key="2">
    <citation type="submission" date="2025-08" db="UniProtKB">
        <authorList>
            <consortium name="RefSeq"/>
        </authorList>
    </citation>
    <scope>IDENTIFICATION</scope>
    <source>
        <tissue evidence="2">Leaf</tissue>
    </source>
</reference>
<gene>
    <name evidence="2" type="primary">LOC110786429</name>
</gene>
<keyword evidence="1" id="KW-1185">Reference proteome</keyword>
<proteinExistence type="predicted"/>
<organism evidence="1 2">
    <name type="scientific">Spinacia oleracea</name>
    <name type="common">Spinach</name>
    <dbReference type="NCBI Taxonomy" id="3562"/>
    <lineage>
        <taxon>Eukaryota</taxon>
        <taxon>Viridiplantae</taxon>
        <taxon>Streptophyta</taxon>
        <taxon>Embryophyta</taxon>
        <taxon>Tracheophyta</taxon>
        <taxon>Spermatophyta</taxon>
        <taxon>Magnoliopsida</taxon>
        <taxon>eudicotyledons</taxon>
        <taxon>Gunneridae</taxon>
        <taxon>Pentapetalae</taxon>
        <taxon>Caryophyllales</taxon>
        <taxon>Chenopodiaceae</taxon>
        <taxon>Chenopodioideae</taxon>
        <taxon>Anserineae</taxon>
        <taxon>Spinacia</taxon>
    </lineage>
</organism>
<dbReference type="GeneID" id="110786429"/>
<accession>A0A9R0ICT9</accession>
<reference evidence="1" key="1">
    <citation type="journal article" date="2021" name="Nat. Commun.">
        <title>Genomic analyses provide insights into spinach domestication and the genetic basis of agronomic traits.</title>
        <authorList>
            <person name="Cai X."/>
            <person name="Sun X."/>
            <person name="Xu C."/>
            <person name="Sun H."/>
            <person name="Wang X."/>
            <person name="Ge C."/>
            <person name="Zhang Z."/>
            <person name="Wang Q."/>
            <person name="Fei Z."/>
            <person name="Jiao C."/>
            <person name="Wang Q."/>
        </authorList>
    </citation>
    <scope>NUCLEOTIDE SEQUENCE [LARGE SCALE GENOMIC DNA]</scope>
    <source>
        <strain evidence="1">cv. Varoflay</strain>
    </source>
</reference>
<dbReference type="RefSeq" id="XP_021846678.1">
    <property type="nucleotide sequence ID" value="XM_021990986.2"/>
</dbReference>
<dbReference type="Proteomes" id="UP000813463">
    <property type="component" value="Chromosome 6"/>
</dbReference>